<feature type="region of interest" description="Disordered" evidence="1">
    <location>
        <begin position="88"/>
        <end position="107"/>
    </location>
</feature>
<evidence type="ECO:0000313" key="4">
    <source>
        <dbReference type="Proteomes" id="UP001596043"/>
    </source>
</evidence>
<dbReference type="RefSeq" id="WP_379981159.1">
    <property type="nucleotide sequence ID" value="NZ_JBHSFV010000012.1"/>
</dbReference>
<gene>
    <name evidence="3" type="ORF">ACFO3O_17375</name>
</gene>
<sequence>MIDAYIAQDYQEDAFFGNKKKRKARRQARKARRAVRNANPKVIARKARQKVFAKKIGNVYRDIGGATAIGQAVDTLLNPIQTDSLESSSDFELGLSSGQEQDDTSDEKSGIPVLFFVIGGVLVVGIIGVVIYKKRQSH</sequence>
<evidence type="ECO:0000256" key="1">
    <source>
        <dbReference type="SAM" id="MobiDB-lite"/>
    </source>
</evidence>
<dbReference type="Proteomes" id="UP001596043">
    <property type="component" value="Unassembled WGS sequence"/>
</dbReference>
<keyword evidence="4" id="KW-1185">Reference proteome</keyword>
<keyword evidence="2" id="KW-1133">Transmembrane helix</keyword>
<protein>
    <recommendedName>
        <fullName evidence="5">LPXTG cell wall anchor domain-containing protein</fullName>
    </recommendedName>
</protein>
<evidence type="ECO:0008006" key="5">
    <source>
        <dbReference type="Google" id="ProtNLM"/>
    </source>
</evidence>
<feature type="transmembrane region" description="Helical" evidence="2">
    <location>
        <begin position="111"/>
        <end position="132"/>
    </location>
</feature>
<keyword evidence="2" id="KW-0812">Transmembrane</keyword>
<accession>A0ABV9I1Z4</accession>
<keyword evidence="2" id="KW-0472">Membrane</keyword>
<dbReference type="EMBL" id="JBHSFV010000012">
    <property type="protein sequence ID" value="MFC4635686.1"/>
    <property type="molecule type" value="Genomic_DNA"/>
</dbReference>
<organism evidence="3 4">
    <name type="scientific">Dokdonia ponticola</name>
    <dbReference type="NCBI Taxonomy" id="2041041"/>
    <lineage>
        <taxon>Bacteria</taxon>
        <taxon>Pseudomonadati</taxon>
        <taxon>Bacteroidota</taxon>
        <taxon>Flavobacteriia</taxon>
        <taxon>Flavobacteriales</taxon>
        <taxon>Flavobacteriaceae</taxon>
        <taxon>Dokdonia</taxon>
    </lineage>
</organism>
<reference evidence="4" key="1">
    <citation type="journal article" date="2019" name="Int. J. Syst. Evol. Microbiol.">
        <title>The Global Catalogue of Microorganisms (GCM) 10K type strain sequencing project: providing services to taxonomists for standard genome sequencing and annotation.</title>
        <authorList>
            <consortium name="The Broad Institute Genomics Platform"/>
            <consortium name="The Broad Institute Genome Sequencing Center for Infectious Disease"/>
            <person name="Wu L."/>
            <person name="Ma J."/>
        </authorList>
    </citation>
    <scope>NUCLEOTIDE SEQUENCE [LARGE SCALE GENOMIC DNA]</scope>
    <source>
        <strain evidence="4">YJ-61-S</strain>
    </source>
</reference>
<evidence type="ECO:0000256" key="2">
    <source>
        <dbReference type="SAM" id="Phobius"/>
    </source>
</evidence>
<proteinExistence type="predicted"/>
<comment type="caution">
    <text evidence="3">The sequence shown here is derived from an EMBL/GenBank/DDBJ whole genome shotgun (WGS) entry which is preliminary data.</text>
</comment>
<name>A0ABV9I1Z4_9FLAO</name>
<evidence type="ECO:0000313" key="3">
    <source>
        <dbReference type="EMBL" id="MFC4635686.1"/>
    </source>
</evidence>